<proteinExistence type="predicted"/>
<keyword evidence="3" id="KW-1185">Reference proteome</keyword>
<gene>
    <name evidence="2" type="ORF">GBZ86_00785</name>
</gene>
<dbReference type="PANTHER" id="PTHR12526:SF630">
    <property type="entry name" value="GLYCOSYLTRANSFERASE"/>
    <property type="match status" value="1"/>
</dbReference>
<dbReference type="InterPro" id="IPR001296">
    <property type="entry name" value="Glyco_trans_1"/>
</dbReference>
<evidence type="ECO:0000313" key="2">
    <source>
        <dbReference type="EMBL" id="MPQ42301.1"/>
    </source>
</evidence>
<dbReference type="SUPFAM" id="SSF53756">
    <property type="entry name" value="UDP-Glycosyltransferase/glycogen phosphorylase"/>
    <property type="match status" value="1"/>
</dbReference>
<dbReference type="Pfam" id="PF00534">
    <property type="entry name" value="Glycos_transf_1"/>
    <property type="match status" value="1"/>
</dbReference>
<dbReference type="PANTHER" id="PTHR12526">
    <property type="entry name" value="GLYCOSYLTRANSFERASE"/>
    <property type="match status" value="1"/>
</dbReference>
<sequence>MEDIVKKKIVFVIDSLNSGGAEKSLVSLLNLFNYKKYDVHLMLINKSGLYLPLVPKEVTIIDPPNFFTFKPSLKSFITINEFKYNIARIKQSLCLRLPIKRNFSHVAQLSWNFTEKAIDKLESKYDVAIAYSQGFPTYFVASKVSANKKYCWINTDYKKAGYNKEFDYKYYEVFDKLIAVSDVARDVLVEVYPEFKNKITVIYDIISKNLICKMADKEIGFKDNFDGLRILTIGRLVKLKGYDIAIKVAKKLKDDGINFRWYSIGEGIFKKELLNLVKENNLEDNFYFLGTFTNPYPFIKECDIYCQPSRFEGFGMAIAEAKILKKPIVTTNFTIVHNQIKNNENGIIVDINDEALYKGIKKIISNNKLKYNLIKNLDKEKISTEDEIFKIYSMLENTC</sequence>
<keyword evidence="2" id="KW-0808">Transferase</keyword>
<protein>
    <submittedName>
        <fullName evidence="2">Glycosyltransferase</fullName>
    </submittedName>
</protein>
<organism evidence="2 3">
    <name type="scientific">Clostridium tarantellae</name>
    <dbReference type="NCBI Taxonomy" id="39493"/>
    <lineage>
        <taxon>Bacteria</taxon>
        <taxon>Bacillati</taxon>
        <taxon>Bacillota</taxon>
        <taxon>Clostridia</taxon>
        <taxon>Eubacteriales</taxon>
        <taxon>Clostridiaceae</taxon>
        <taxon>Clostridium</taxon>
    </lineage>
</organism>
<dbReference type="CDD" id="cd03811">
    <property type="entry name" value="GT4_GT28_WabH-like"/>
    <property type="match status" value="1"/>
</dbReference>
<reference evidence="2 3" key="1">
    <citation type="submission" date="2019-10" db="EMBL/GenBank/DDBJ databases">
        <title>The Genome Sequence of Clostridium tarantellae Isolated from Fish Brain.</title>
        <authorList>
            <person name="Bano L."/>
            <person name="Kiel M."/>
            <person name="Sales G."/>
            <person name="Doxey A.C."/>
            <person name="Mansfield M.J."/>
            <person name="Schiavone M."/>
            <person name="Rossetto O."/>
            <person name="Pirazzini M."/>
            <person name="Dobrindt U."/>
            <person name="Montecucco C."/>
        </authorList>
    </citation>
    <scope>NUCLEOTIDE SEQUENCE [LARGE SCALE GENOMIC DNA]</scope>
    <source>
        <strain evidence="2 3">DSM 3997</strain>
    </source>
</reference>
<name>A0A6I1MN06_9CLOT</name>
<dbReference type="AlphaFoldDB" id="A0A6I1MN06"/>
<dbReference type="EMBL" id="WHJC01000003">
    <property type="protein sequence ID" value="MPQ42301.1"/>
    <property type="molecule type" value="Genomic_DNA"/>
</dbReference>
<accession>A0A6I1MN06</accession>
<dbReference type="Proteomes" id="UP000430345">
    <property type="component" value="Unassembled WGS sequence"/>
</dbReference>
<dbReference type="Gene3D" id="3.40.50.2000">
    <property type="entry name" value="Glycogen Phosphorylase B"/>
    <property type="match status" value="2"/>
</dbReference>
<comment type="caution">
    <text evidence="2">The sequence shown here is derived from an EMBL/GenBank/DDBJ whole genome shotgun (WGS) entry which is preliminary data.</text>
</comment>
<feature type="domain" description="Glycosyl transferase family 1" evidence="1">
    <location>
        <begin position="229"/>
        <end position="376"/>
    </location>
</feature>
<dbReference type="GO" id="GO:0016757">
    <property type="term" value="F:glycosyltransferase activity"/>
    <property type="evidence" value="ECO:0007669"/>
    <property type="project" value="InterPro"/>
</dbReference>
<evidence type="ECO:0000259" key="1">
    <source>
        <dbReference type="Pfam" id="PF00534"/>
    </source>
</evidence>
<evidence type="ECO:0000313" key="3">
    <source>
        <dbReference type="Proteomes" id="UP000430345"/>
    </source>
</evidence>
<dbReference type="OrthoDB" id="2023634at2"/>